<evidence type="ECO:0000313" key="3">
    <source>
        <dbReference type="Proteomes" id="UP001558713"/>
    </source>
</evidence>
<evidence type="ECO:0000259" key="1">
    <source>
        <dbReference type="PROSITE" id="PS50878"/>
    </source>
</evidence>
<dbReference type="Proteomes" id="UP001558713">
    <property type="component" value="Unassembled WGS sequence"/>
</dbReference>
<dbReference type="AlphaFoldDB" id="A0ABD0ZJH9"/>
<organism evidence="2 3">
    <name type="scientific">Cardamine amara subsp. amara</name>
    <dbReference type="NCBI Taxonomy" id="228776"/>
    <lineage>
        <taxon>Eukaryota</taxon>
        <taxon>Viridiplantae</taxon>
        <taxon>Streptophyta</taxon>
        <taxon>Embryophyta</taxon>
        <taxon>Tracheophyta</taxon>
        <taxon>Spermatophyta</taxon>
        <taxon>Magnoliopsida</taxon>
        <taxon>eudicotyledons</taxon>
        <taxon>Gunneridae</taxon>
        <taxon>Pentapetalae</taxon>
        <taxon>rosids</taxon>
        <taxon>malvids</taxon>
        <taxon>Brassicales</taxon>
        <taxon>Brassicaceae</taxon>
        <taxon>Cardamineae</taxon>
        <taxon>Cardamine</taxon>
    </lineage>
</organism>
<dbReference type="EMBL" id="JBANAX010000744">
    <property type="protein sequence ID" value="KAL1194824.1"/>
    <property type="molecule type" value="Genomic_DNA"/>
</dbReference>
<sequence length="1110" mass="128196">MEDRKELWSDLRDHNDSPIIRNKPWIMLGDFNETLDMAEHSRVDTSPQITMGMRDFQALVNYCSFSDMAYQGPLYTWCNKRENDLIMKKLDRVMINERWLQTYMQSYTVFEAGGCSDHLRSRINLKLRAGRETKRKPFKFVNVVTELEDFKPMIDTYWKETEPIFMSTSSLFRFSKKLKALKPSIRQLAKSKLGNLEKKAKEAYQDLCYKQELNLMTPSSQSMEDENEAWRRWDRVAALEEKFLKQKSKLHWLKVGDKNNKTFHRAAVTREANNSIREIVCGDGRVVSSEEEIKEEAELFFKNFLQLTPQDYAGISVNELQNLLPFRCSEEDRAKLTKDVSGEEIKKVLFSMPNDKSPGPDGFTSEFYKAAWDIIGDEFIMAIQSFFVKGFLPKGINATILALIPKKTEAREMKDYRPISCCNVIYKVISKIIANRLKMVLPKFIAGNQSAFVQNRLLIENMLLAMELVKDYHKDTVSSRCAIKIDISKAFDSVQWSFLINTLQALNFPLEFIHWITLCITTASFSVQVNGELAGYFRSERGLQQGCSLSPYLFVISMDVLSKMLDKAAGAREFGYHPRCKNIGLTHISFADDIMVLTDGKVRSMEGIAHVFDVFSQRSGLKISMEKSTMYLAGVTNHVQQELMNHFPFAMGQLPVRYLGLPLVTKRLTSADYSPLLEQIRKRIGSWTARYLTFAGRLNLISSVLWSIVNFWLAAFRLPKSCIKEIDRMCSSFLWSGPDMNLNKAKITWEEVCKTKQEGGLGLRSLREANDVSCLKLIWRIVSHGPSLWVKWIKTYLIKHDSFWSLRETTSLGSWMWKKLLKYRQIAKPLCRVAVGNGDLTSFWFDNWSGLGCLMDLVGPRGIIDMGIARHETVAGVSNRRRRRHRFETYNTIEDALSLIMQGRGEDSVDIVQWKGKGDKFKSIFSTKDTWNQIRTISNKVEWHKAVWFTHATPKYSFCSWLAIHNRLSTGDRMLNWNVGSSGMCVLCSNGLETRDHLFFSYTFSAEVWADLAKNVLNARYTTDWPLIVTYVSDSTLDRTQGFIARYVFQASIHTVWRERNARRHGERPNSASFLIRWIDKQVRNQLSSIRALGDTRYREGLQLWFGTRS</sequence>
<dbReference type="Pfam" id="PF13966">
    <property type="entry name" value="zf-RVT"/>
    <property type="match status" value="1"/>
</dbReference>
<dbReference type="InterPro" id="IPR026960">
    <property type="entry name" value="RVT-Znf"/>
</dbReference>
<dbReference type="Pfam" id="PF00078">
    <property type="entry name" value="RVT_1"/>
    <property type="match status" value="1"/>
</dbReference>
<evidence type="ECO:0000313" key="2">
    <source>
        <dbReference type="EMBL" id="KAL1194824.1"/>
    </source>
</evidence>
<dbReference type="Gene3D" id="3.60.10.10">
    <property type="entry name" value="Endonuclease/exonuclease/phosphatase"/>
    <property type="match status" value="1"/>
</dbReference>
<accession>A0ABD0ZJH9</accession>
<keyword evidence="3" id="KW-1185">Reference proteome</keyword>
<dbReference type="InterPro" id="IPR000477">
    <property type="entry name" value="RT_dom"/>
</dbReference>
<comment type="caution">
    <text evidence="2">The sequence shown here is derived from an EMBL/GenBank/DDBJ whole genome shotgun (WGS) entry which is preliminary data.</text>
</comment>
<dbReference type="SUPFAM" id="SSF56219">
    <property type="entry name" value="DNase I-like"/>
    <property type="match status" value="1"/>
</dbReference>
<dbReference type="PANTHER" id="PTHR33116">
    <property type="entry name" value="REVERSE TRANSCRIPTASE ZINC-BINDING DOMAIN-CONTAINING PROTEIN-RELATED-RELATED"/>
    <property type="match status" value="1"/>
</dbReference>
<reference evidence="2 3" key="1">
    <citation type="submission" date="2024-04" db="EMBL/GenBank/DDBJ databases">
        <title>Genome assembly C_amara_ONT_v2.</title>
        <authorList>
            <person name="Yant L."/>
            <person name="Moore C."/>
            <person name="Slenker M."/>
        </authorList>
    </citation>
    <scope>NUCLEOTIDE SEQUENCE [LARGE SCALE GENOMIC DNA]</scope>
    <source>
        <tissue evidence="2">Leaf</tissue>
    </source>
</reference>
<protein>
    <submittedName>
        <fullName evidence="2">Ribonuclease H protein</fullName>
    </submittedName>
</protein>
<feature type="domain" description="Reverse transcriptase" evidence="1">
    <location>
        <begin position="385"/>
        <end position="663"/>
    </location>
</feature>
<dbReference type="PANTHER" id="PTHR33116:SF78">
    <property type="entry name" value="OS12G0587133 PROTEIN"/>
    <property type="match status" value="1"/>
</dbReference>
<name>A0ABD0ZJH9_CARAN</name>
<dbReference type="InterPro" id="IPR043502">
    <property type="entry name" value="DNA/RNA_pol_sf"/>
</dbReference>
<gene>
    <name evidence="2" type="ORF">V5N11_010750</name>
</gene>
<dbReference type="PROSITE" id="PS50878">
    <property type="entry name" value="RT_POL"/>
    <property type="match status" value="1"/>
</dbReference>
<dbReference type="InterPro" id="IPR036691">
    <property type="entry name" value="Endo/exonu/phosph_ase_sf"/>
</dbReference>
<dbReference type="CDD" id="cd01650">
    <property type="entry name" value="RT_nLTR_like"/>
    <property type="match status" value="1"/>
</dbReference>
<proteinExistence type="predicted"/>
<dbReference type="SUPFAM" id="SSF56672">
    <property type="entry name" value="DNA/RNA polymerases"/>
    <property type="match status" value="1"/>
</dbReference>